<dbReference type="InterPro" id="IPR012337">
    <property type="entry name" value="RNaseH-like_sf"/>
</dbReference>
<dbReference type="GO" id="GO:0003676">
    <property type="term" value="F:nucleic acid binding"/>
    <property type="evidence" value="ECO:0007669"/>
    <property type="project" value="InterPro"/>
</dbReference>
<comment type="caution">
    <text evidence="2">The sequence shown here is derived from an EMBL/GenBank/DDBJ whole genome shotgun (WGS) entry which is preliminary data.</text>
</comment>
<protein>
    <recommendedName>
        <fullName evidence="4">DNA-directed DNA polymerase</fullName>
    </recommendedName>
</protein>
<feature type="compositionally biased region" description="Acidic residues" evidence="1">
    <location>
        <begin position="74"/>
        <end position="86"/>
    </location>
</feature>
<name>A0AAV6TYR0_9ARAC</name>
<evidence type="ECO:0000313" key="3">
    <source>
        <dbReference type="Proteomes" id="UP000827092"/>
    </source>
</evidence>
<evidence type="ECO:0000256" key="1">
    <source>
        <dbReference type="SAM" id="MobiDB-lite"/>
    </source>
</evidence>
<reference evidence="2 3" key="1">
    <citation type="journal article" date="2022" name="Nat. Ecol. Evol.">
        <title>A masculinizing supergene underlies an exaggerated male reproductive morph in a spider.</title>
        <authorList>
            <person name="Hendrickx F."/>
            <person name="De Corte Z."/>
            <person name="Sonet G."/>
            <person name="Van Belleghem S.M."/>
            <person name="Kostlbacher S."/>
            <person name="Vangestel C."/>
        </authorList>
    </citation>
    <scope>NUCLEOTIDE SEQUENCE [LARGE SCALE GENOMIC DNA]</scope>
    <source>
        <strain evidence="2">W744_W776</strain>
    </source>
</reference>
<organism evidence="2 3">
    <name type="scientific">Oedothorax gibbosus</name>
    <dbReference type="NCBI Taxonomy" id="931172"/>
    <lineage>
        <taxon>Eukaryota</taxon>
        <taxon>Metazoa</taxon>
        <taxon>Ecdysozoa</taxon>
        <taxon>Arthropoda</taxon>
        <taxon>Chelicerata</taxon>
        <taxon>Arachnida</taxon>
        <taxon>Araneae</taxon>
        <taxon>Araneomorphae</taxon>
        <taxon>Entelegynae</taxon>
        <taxon>Araneoidea</taxon>
        <taxon>Linyphiidae</taxon>
        <taxon>Erigoninae</taxon>
        <taxon>Oedothorax</taxon>
    </lineage>
</organism>
<accession>A0AAV6TYR0</accession>
<dbReference type="AlphaFoldDB" id="A0AAV6TYR0"/>
<sequence>MGQNEPPKKKRGTYNRYLRTGESIPKSTFYAKQKLEASQYVDAVDTSISPPCGANDDDNSSDIDGGINFNSFDDPSEDSHDNEDEDELLNDKIKDSTAAILIAKPVMYHSNVCWDICVIRCFICRSASCQRVSPARCQDCDCLCQSEACFASHKITGICDKAYQCRKCSKRVERKQCPKDQHRCDEVKCRGCKKFVKADHLCFIEKKAPKKPINHLIFFDLETDQSSNIHKVNFAVAQYSDGNQRVFKGMNALNDLCTFFFKSGHKGFTCITHNMKGFDGQFMAIRKWIPTESYPTRQQIDVY</sequence>
<dbReference type="Gene3D" id="3.30.420.10">
    <property type="entry name" value="Ribonuclease H-like superfamily/Ribonuclease H"/>
    <property type="match status" value="1"/>
</dbReference>
<gene>
    <name evidence="2" type="ORF">JTE90_003452</name>
</gene>
<feature type="region of interest" description="Disordered" evidence="1">
    <location>
        <begin position="64"/>
        <end position="86"/>
    </location>
</feature>
<evidence type="ECO:0000313" key="2">
    <source>
        <dbReference type="EMBL" id="KAG8176824.1"/>
    </source>
</evidence>
<dbReference type="InterPro" id="IPR036397">
    <property type="entry name" value="RNaseH_sf"/>
</dbReference>
<dbReference type="SUPFAM" id="SSF53098">
    <property type="entry name" value="Ribonuclease H-like"/>
    <property type="match status" value="1"/>
</dbReference>
<dbReference type="EMBL" id="JAFNEN010000849">
    <property type="protein sequence ID" value="KAG8176824.1"/>
    <property type="molecule type" value="Genomic_DNA"/>
</dbReference>
<evidence type="ECO:0008006" key="4">
    <source>
        <dbReference type="Google" id="ProtNLM"/>
    </source>
</evidence>
<dbReference type="Proteomes" id="UP000827092">
    <property type="component" value="Unassembled WGS sequence"/>
</dbReference>
<keyword evidence="3" id="KW-1185">Reference proteome</keyword>
<proteinExistence type="predicted"/>